<feature type="transmembrane region" description="Helical" evidence="2">
    <location>
        <begin position="72"/>
        <end position="92"/>
    </location>
</feature>
<keyword evidence="2" id="KW-1133">Transmembrane helix</keyword>
<dbReference type="InterPro" id="IPR016054">
    <property type="entry name" value="LY6_UPA_recep-like"/>
</dbReference>
<keyword evidence="1" id="KW-0732">Signal</keyword>
<dbReference type="PROSITE" id="PS00983">
    <property type="entry name" value="LY6_UPAR"/>
    <property type="match status" value="1"/>
</dbReference>
<dbReference type="EMBL" id="JACASE010000015">
    <property type="protein sequence ID" value="KAF6404814.1"/>
    <property type="molecule type" value="Genomic_DNA"/>
</dbReference>
<evidence type="ECO:0000256" key="2">
    <source>
        <dbReference type="SAM" id="Phobius"/>
    </source>
</evidence>
<dbReference type="Proteomes" id="UP000593571">
    <property type="component" value="Unassembled WGS sequence"/>
</dbReference>
<keyword evidence="2" id="KW-0812">Transmembrane</keyword>
<protein>
    <submittedName>
        <fullName evidence="4">Glycosylphosphatidylinositol anchored molecule like</fullName>
    </submittedName>
</protein>
<evidence type="ECO:0000256" key="1">
    <source>
        <dbReference type="ARBA" id="ARBA00022729"/>
    </source>
</evidence>
<evidence type="ECO:0000259" key="3">
    <source>
        <dbReference type="SMART" id="SM00134"/>
    </source>
</evidence>
<evidence type="ECO:0000313" key="5">
    <source>
        <dbReference type="Proteomes" id="UP000593571"/>
    </source>
</evidence>
<dbReference type="AlphaFoldDB" id="A0A7J8C1T5"/>
<reference evidence="4 5" key="1">
    <citation type="journal article" date="2020" name="Nature">
        <title>Six reference-quality genomes reveal evolution of bat adaptations.</title>
        <authorList>
            <person name="Jebb D."/>
            <person name="Huang Z."/>
            <person name="Pippel M."/>
            <person name="Hughes G.M."/>
            <person name="Lavrichenko K."/>
            <person name="Devanna P."/>
            <person name="Winkler S."/>
            <person name="Jermiin L.S."/>
            <person name="Skirmuntt E.C."/>
            <person name="Katzourakis A."/>
            <person name="Burkitt-Gray L."/>
            <person name="Ray D.A."/>
            <person name="Sullivan K.A.M."/>
            <person name="Roscito J.G."/>
            <person name="Kirilenko B.M."/>
            <person name="Davalos L.M."/>
            <person name="Corthals A.P."/>
            <person name="Power M.L."/>
            <person name="Jones G."/>
            <person name="Ransome R.D."/>
            <person name="Dechmann D.K.N."/>
            <person name="Locatelli A.G."/>
            <person name="Puechmaille S.J."/>
            <person name="Fedrigo O."/>
            <person name="Jarvis E.D."/>
            <person name="Hiller M."/>
            <person name="Vernes S.C."/>
            <person name="Myers E.W."/>
            <person name="Teeling E.C."/>
        </authorList>
    </citation>
    <scope>NUCLEOTIDE SEQUENCE [LARGE SCALE GENOMIC DNA]</scope>
    <source>
        <strain evidence="4">MRouAeg1</strain>
        <tissue evidence="4">Muscle</tissue>
    </source>
</reference>
<keyword evidence="2" id="KW-0472">Membrane</keyword>
<comment type="caution">
    <text evidence="4">The sequence shown here is derived from an EMBL/GenBank/DDBJ whole genome shotgun (WGS) entry which is preliminary data.</text>
</comment>
<organism evidence="4 5">
    <name type="scientific">Rousettus aegyptiacus</name>
    <name type="common">Egyptian fruit bat</name>
    <name type="synonym">Pteropus aegyptiacus</name>
    <dbReference type="NCBI Taxonomy" id="9407"/>
    <lineage>
        <taxon>Eukaryota</taxon>
        <taxon>Metazoa</taxon>
        <taxon>Chordata</taxon>
        <taxon>Craniata</taxon>
        <taxon>Vertebrata</taxon>
        <taxon>Euteleostomi</taxon>
        <taxon>Mammalia</taxon>
        <taxon>Eutheria</taxon>
        <taxon>Laurasiatheria</taxon>
        <taxon>Chiroptera</taxon>
        <taxon>Yinpterochiroptera</taxon>
        <taxon>Pteropodoidea</taxon>
        <taxon>Pteropodidae</taxon>
        <taxon>Rousettinae</taxon>
        <taxon>Rousettus</taxon>
    </lineage>
</organism>
<gene>
    <name evidence="4" type="ORF">HJG63_005707</name>
</gene>
<dbReference type="InterPro" id="IPR018363">
    <property type="entry name" value="CD59_antigen_CS"/>
</dbReference>
<accession>A0A7J8C1T5</accession>
<dbReference type="SUPFAM" id="SSF57302">
    <property type="entry name" value="Snake toxin-like"/>
    <property type="match status" value="1"/>
</dbReference>
<dbReference type="SMART" id="SM00134">
    <property type="entry name" value="LU"/>
    <property type="match status" value="1"/>
</dbReference>
<dbReference type="InterPro" id="IPR052874">
    <property type="entry name" value="Sperm-ZP_regulatory"/>
</dbReference>
<dbReference type="PANTHER" id="PTHR15049:SF2">
    <property type="entry name" value="GLYCOSYL-PHOSPHATIDYLINOSITOL-ANCHORED MOLECULE-LIKE PROTEIN"/>
    <property type="match status" value="1"/>
</dbReference>
<feature type="domain" description="UPAR/Ly6" evidence="3">
    <location>
        <begin position="107"/>
        <end position="199"/>
    </location>
</feature>
<proteinExistence type="predicted"/>
<dbReference type="PANTHER" id="PTHR15049">
    <property type="entry name" value="GLYCOSYL-PHOSPHATIDYLINOSITOL-ANCHORED MOLECULE-LIKE PROTEIN-RELATED"/>
    <property type="match status" value="1"/>
</dbReference>
<dbReference type="CDD" id="cd23555">
    <property type="entry name" value="TFP_LU_ECD_GML"/>
    <property type="match status" value="1"/>
</dbReference>
<evidence type="ECO:0000313" key="4">
    <source>
        <dbReference type="EMBL" id="KAF6404814.1"/>
    </source>
</evidence>
<sequence>MAALRPSGCRADRRPPRVPFRGPQVFLGCVLQARCAPLRRRMAGARLGRVLCLPLSLPGLALPVVLSRPQVMLLRDMLLLCVLLLVTGLTVAENETADQGRRWTYSLRCYDCQTINDFTCPTLRTCVYEVRRCLIVSVRLSSRELLIYKNCTSNCTFVYKALMPPEAPRAVKTNNFYWVRCCSSMTCNEGGPTLERDILPDDPIEEQIEGTVRFGESALFLIVVSVLVSTALT</sequence>
<name>A0A7J8C1T5_ROUAE</name>
<dbReference type="InterPro" id="IPR045860">
    <property type="entry name" value="Snake_toxin-like_sf"/>
</dbReference>
<feature type="transmembrane region" description="Helical" evidence="2">
    <location>
        <begin position="47"/>
        <end position="66"/>
    </location>
</feature>
<keyword evidence="5" id="KW-1185">Reference proteome</keyword>
<dbReference type="Gene3D" id="2.10.60.10">
    <property type="entry name" value="CD59"/>
    <property type="match status" value="1"/>
</dbReference>